<evidence type="ECO:0000313" key="3">
    <source>
        <dbReference type="Proteomes" id="UP000509383"/>
    </source>
</evidence>
<dbReference type="SUPFAM" id="SSF56281">
    <property type="entry name" value="Metallo-hydrolase/oxidoreductase"/>
    <property type="match status" value="1"/>
</dbReference>
<proteinExistence type="predicted"/>
<organism evidence="2 3">
    <name type="scientific">Pseudomonas tohonis</name>
    <dbReference type="NCBI Taxonomy" id="2725477"/>
    <lineage>
        <taxon>Bacteria</taxon>
        <taxon>Pseudomonadati</taxon>
        <taxon>Pseudomonadota</taxon>
        <taxon>Gammaproteobacteria</taxon>
        <taxon>Pseudomonadales</taxon>
        <taxon>Pseudomonadaceae</taxon>
        <taxon>Pseudomonas</taxon>
    </lineage>
</organism>
<sequence length="341" mass="37534">MPTGGTHVRRYALLLLLSLAGCARDPVNLPLTFERDAPPPKLQYLGVGGYLLHWRGEGLLFAPSFSNPAFLGLPPLRVKADEGAIDARMPPADDVSMLLIGHAHYDHLLDVPRVMQKQAPNAIAYGSATAGHILRAALPAARIVNAEPAMANIKEAGKAAQPGTWLYSRERRFRAMPIQSMHAPHFAGMTFLRGRYDQDLTELPTAVWNWKEGQTLAWLVDLLDDAGRPVYRIHYQDSASTPPYGFPPILADGKGIDVEILCVGSWNQVQRYPDALLKVSRPRLVVLGHWEDFFGNDPERPQTIRLLDEQGMVERTRAALPDGTPVVMPVPLSEVALPAAD</sequence>
<dbReference type="KEGG" id="ptw:TUM18999_26630"/>
<dbReference type="Proteomes" id="UP000509383">
    <property type="component" value="Chromosome"/>
</dbReference>
<evidence type="ECO:0000313" key="2">
    <source>
        <dbReference type="EMBL" id="BCG24472.1"/>
    </source>
</evidence>
<dbReference type="InterPro" id="IPR036866">
    <property type="entry name" value="RibonucZ/Hydroxyglut_hydro"/>
</dbReference>
<evidence type="ECO:0008006" key="4">
    <source>
        <dbReference type="Google" id="ProtNLM"/>
    </source>
</evidence>
<name>A0A6J4E3Z8_9PSED</name>
<keyword evidence="1" id="KW-0732">Signal</keyword>
<gene>
    <name evidence="2" type="ORF">TUM18999_26630</name>
</gene>
<dbReference type="Gene3D" id="3.60.15.10">
    <property type="entry name" value="Ribonuclease Z/Hydroxyacylglutathione hydrolase-like"/>
    <property type="match status" value="1"/>
</dbReference>
<feature type="signal peptide" evidence="1">
    <location>
        <begin position="1"/>
        <end position="23"/>
    </location>
</feature>
<dbReference type="EMBL" id="AP023189">
    <property type="protein sequence ID" value="BCG24472.1"/>
    <property type="molecule type" value="Genomic_DNA"/>
</dbReference>
<accession>A0A6J4E3Z8</accession>
<dbReference type="AlphaFoldDB" id="A0A6J4E3Z8"/>
<feature type="chain" id="PRO_5026777719" description="MBL fold metallo-hydrolase" evidence="1">
    <location>
        <begin position="24"/>
        <end position="341"/>
    </location>
</feature>
<protein>
    <recommendedName>
        <fullName evidence="4">MBL fold metallo-hydrolase</fullName>
    </recommendedName>
</protein>
<evidence type="ECO:0000256" key="1">
    <source>
        <dbReference type="SAM" id="SignalP"/>
    </source>
</evidence>
<reference evidence="2 3" key="1">
    <citation type="submission" date="2020-05" db="EMBL/GenBank/DDBJ databases">
        <title>Characterization of novel class B3 metallo-beta-lactamase from novel Pseudomonas species.</title>
        <authorList>
            <person name="Yamada K."/>
            <person name="Aoki K."/>
            <person name="Ishii Y."/>
        </authorList>
    </citation>
    <scope>NUCLEOTIDE SEQUENCE [LARGE SCALE GENOMIC DNA]</scope>
    <source>
        <strain evidence="2 3">TUM18999</strain>
    </source>
</reference>